<proteinExistence type="predicted"/>
<protein>
    <submittedName>
        <fullName evidence="2">Uncharacterized protein</fullName>
    </submittedName>
</protein>
<evidence type="ECO:0000256" key="1">
    <source>
        <dbReference type="SAM" id="MobiDB-lite"/>
    </source>
</evidence>
<evidence type="ECO:0000313" key="3">
    <source>
        <dbReference type="Proteomes" id="UP001356427"/>
    </source>
</evidence>
<keyword evidence="3" id="KW-1185">Reference proteome</keyword>
<dbReference type="AlphaFoldDB" id="A0AAN8KX74"/>
<feature type="compositionally biased region" description="Low complexity" evidence="1">
    <location>
        <begin position="1"/>
        <end position="15"/>
    </location>
</feature>
<accession>A0AAN8KX74</accession>
<feature type="region of interest" description="Disordered" evidence="1">
    <location>
        <begin position="1"/>
        <end position="57"/>
    </location>
</feature>
<reference evidence="2 3" key="1">
    <citation type="submission" date="2021-04" db="EMBL/GenBank/DDBJ databases">
        <authorList>
            <person name="De Guttry C."/>
            <person name="Zahm M."/>
            <person name="Klopp C."/>
            <person name="Cabau C."/>
            <person name="Louis A."/>
            <person name="Berthelot C."/>
            <person name="Parey E."/>
            <person name="Roest Crollius H."/>
            <person name="Montfort J."/>
            <person name="Robinson-Rechavi M."/>
            <person name="Bucao C."/>
            <person name="Bouchez O."/>
            <person name="Gislard M."/>
            <person name="Lluch J."/>
            <person name="Milhes M."/>
            <person name="Lampietro C."/>
            <person name="Lopez Roques C."/>
            <person name="Donnadieu C."/>
            <person name="Braasch I."/>
            <person name="Desvignes T."/>
            <person name="Postlethwait J."/>
            <person name="Bobe J."/>
            <person name="Wedekind C."/>
            <person name="Guiguen Y."/>
        </authorList>
    </citation>
    <scope>NUCLEOTIDE SEQUENCE [LARGE SCALE GENOMIC DNA]</scope>
    <source>
        <strain evidence="2">Cs_M1</strain>
        <tissue evidence="2">Blood</tissue>
    </source>
</reference>
<sequence length="85" mass="9635">MIMASRLLSRRNSSSGKRRRALKDPWSQAGRGPPRTPENRTLTPAVEQTETCRQRGRPRAARFTILMMGGAQSAKMDLIYRDCET</sequence>
<gene>
    <name evidence="2" type="ORF">J4Q44_G00286550</name>
</gene>
<dbReference type="Proteomes" id="UP001356427">
    <property type="component" value="Unassembled WGS sequence"/>
</dbReference>
<evidence type="ECO:0000313" key="2">
    <source>
        <dbReference type="EMBL" id="KAK6300557.1"/>
    </source>
</evidence>
<dbReference type="EMBL" id="JAGTTL010000027">
    <property type="protein sequence ID" value="KAK6300557.1"/>
    <property type="molecule type" value="Genomic_DNA"/>
</dbReference>
<organism evidence="2 3">
    <name type="scientific">Coregonus suidteri</name>
    <dbReference type="NCBI Taxonomy" id="861788"/>
    <lineage>
        <taxon>Eukaryota</taxon>
        <taxon>Metazoa</taxon>
        <taxon>Chordata</taxon>
        <taxon>Craniata</taxon>
        <taxon>Vertebrata</taxon>
        <taxon>Euteleostomi</taxon>
        <taxon>Actinopterygii</taxon>
        <taxon>Neopterygii</taxon>
        <taxon>Teleostei</taxon>
        <taxon>Protacanthopterygii</taxon>
        <taxon>Salmoniformes</taxon>
        <taxon>Salmonidae</taxon>
        <taxon>Coregoninae</taxon>
        <taxon>Coregonus</taxon>
    </lineage>
</organism>
<comment type="caution">
    <text evidence="2">The sequence shown here is derived from an EMBL/GenBank/DDBJ whole genome shotgun (WGS) entry which is preliminary data.</text>
</comment>
<name>A0AAN8KX74_9TELE</name>
<feature type="compositionally biased region" description="Polar residues" evidence="1">
    <location>
        <begin position="39"/>
        <end position="51"/>
    </location>
</feature>